<evidence type="ECO:0000313" key="1">
    <source>
        <dbReference type="EMBL" id="KTD62537.1"/>
    </source>
</evidence>
<evidence type="ECO:0000313" key="2">
    <source>
        <dbReference type="Proteomes" id="UP000054877"/>
    </source>
</evidence>
<keyword evidence="2" id="KW-1185">Reference proteome</keyword>
<dbReference type="AlphaFoldDB" id="A0A0W0Z093"/>
<reference evidence="1 2" key="1">
    <citation type="submission" date="2015-11" db="EMBL/GenBank/DDBJ databases">
        <title>Genomic analysis of 38 Legionella species identifies large and diverse effector repertoires.</title>
        <authorList>
            <person name="Burstein D."/>
            <person name="Amaro F."/>
            <person name="Zusman T."/>
            <person name="Lifshitz Z."/>
            <person name="Cohen O."/>
            <person name="Gilbert J.A."/>
            <person name="Pupko T."/>
            <person name="Shuman H.A."/>
            <person name="Segal G."/>
        </authorList>
    </citation>
    <scope>NUCLEOTIDE SEQUENCE [LARGE SCALE GENOMIC DNA]</scope>
    <source>
        <strain evidence="1 2">Mt.St.Helens-9</strain>
    </source>
</reference>
<comment type="caution">
    <text evidence="1">The sequence shown here is derived from an EMBL/GenBank/DDBJ whole genome shotgun (WGS) entry which is preliminary data.</text>
</comment>
<accession>A0A0W0Z093</accession>
<dbReference type="EMBL" id="LNYX01000029">
    <property type="protein sequence ID" value="KTD62537.1"/>
    <property type="molecule type" value="Genomic_DNA"/>
</dbReference>
<organism evidence="1 2">
    <name type="scientific">Legionella spiritensis</name>
    <dbReference type="NCBI Taxonomy" id="452"/>
    <lineage>
        <taxon>Bacteria</taxon>
        <taxon>Pseudomonadati</taxon>
        <taxon>Pseudomonadota</taxon>
        <taxon>Gammaproteobacteria</taxon>
        <taxon>Legionellales</taxon>
        <taxon>Legionellaceae</taxon>
        <taxon>Legionella</taxon>
    </lineage>
</organism>
<dbReference type="Proteomes" id="UP000054877">
    <property type="component" value="Unassembled WGS sequence"/>
</dbReference>
<proteinExistence type="predicted"/>
<gene>
    <name evidence="1" type="ORF">Lspi_1749</name>
</gene>
<name>A0A0W0Z093_LEGSP</name>
<dbReference type="PATRIC" id="fig|452.5.peg.1926"/>
<sequence length="59" mass="7096">MTHTDDTDRLQTELQYISLPYRRRHNIVNFIIKLINFQRDEWSIDPDSSLWLVMKATCG</sequence>
<protein>
    <submittedName>
        <fullName evidence="1">Uncharacterized protein</fullName>
    </submittedName>
</protein>